<sequence length="157" mass="16904">GSAYTQYGSNSVECKYAPNSSPLVQTFTERILPTPLDGTLDGENSGNPEVTSGSTKEFQCNLIPLDAAGYLKGEWKATMDPTEAATITALGDGNLVKIGPPDVQGYRNQPSSFKVSCTFLTPEGTAVHTFERTVTVKRHQEHSLMADCSFHKSPVFA</sequence>
<proteinExistence type="predicted"/>
<evidence type="ECO:0000313" key="3">
    <source>
        <dbReference type="Proteomes" id="UP000308267"/>
    </source>
</evidence>
<dbReference type="AlphaFoldDB" id="A0A4S2MA62"/>
<organism evidence="2 3">
    <name type="scientific">Opisthorchis felineus</name>
    <dbReference type="NCBI Taxonomy" id="147828"/>
    <lineage>
        <taxon>Eukaryota</taxon>
        <taxon>Metazoa</taxon>
        <taxon>Spiralia</taxon>
        <taxon>Lophotrochozoa</taxon>
        <taxon>Platyhelminthes</taxon>
        <taxon>Trematoda</taxon>
        <taxon>Digenea</taxon>
        <taxon>Opisthorchiida</taxon>
        <taxon>Opisthorchiata</taxon>
        <taxon>Opisthorchiidae</taxon>
        <taxon>Opisthorchis</taxon>
    </lineage>
</organism>
<feature type="region of interest" description="Disordered" evidence="1">
    <location>
        <begin position="35"/>
        <end position="54"/>
    </location>
</feature>
<keyword evidence="3" id="KW-1185">Reference proteome</keyword>
<feature type="compositionally biased region" description="Polar residues" evidence="1">
    <location>
        <begin position="42"/>
        <end position="54"/>
    </location>
</feature>
<protein>
    <submittedName>
        <fullName evidence="2">Uncharacterized protein</fullName>
    </submittedName>
</protein>
<comment type="caution">
    <text evidence="2">The sequence shown here is derived from an EMBL/GenBank/DDBJ whole genome shotgun (WGS) entry which is preliminary data.</text>
</comment>
<feature type="non-terminal residue" evidence="2">
    <location>
        <position position="1"/>
    </location>
</feature>
<reference evidence="2 3" key="1">
    <citation type="journal article" date="2019" name="BMC Genomics">
        <title>New insights from Opisthorchis felineus genome: update on genomics of the epidemiologically important liver flukes.</title>
        <authorList>
            <person name="Ershov N.I."/>
            <person name="Mordvinov V.A."/>
            <person name="Prokhortchouk E.B."/>
            <person name="Pakharukova M.Y."/>
            <person name="Gunbin K.V."/>
            <person name="Ustyantsev K."/>
            <person name="Genaev M.A."/>
            <person name="Blinov A.G."/>
            <person name="Mazur A."/>
            <person name="Boulygina E."/>
            <person name="Tsygankova S."/>
            <person name="Khrameeva E."/>
            <person name="Chekanov N."/>
            <person name="Fan G."/>
            <person name="Xiao A."/>
            <person name="Zhang H."/>
            <person name="Xu X."/>
            <person name="Yang H."/>
            <person name="Solovyev V."/>
            <person name="Lee S.M."/>
            <person name="Liu X."/>
            <person name="Afonnikov D.A."/>
            <person name="Skryabin K.G."/>
        </authorList>
    </citation>
    <scope>NUCLEOTIDE SEQUENCE [LARGE SCALE GENOMIC DNA]</scope>
    <source>
        <strain evidence="2">AK-0245</strain>
        <tissue evidence="2">Whole organism</tissue>
    </source>
</reference>
<evidence type="ECO:0000256" key="1">
    <source>
        <dbReference type="SAM" id="MobiDB-lite"/>
    </source>
</evidence>
<name>A0A4S2MA62_OPIFE</name>
<gene>
    <name evidence="2" type="ORF">CRM22_001532</name>
</gene>
<dbReference type="Proteomes" id="UP000308267">
    <property type="component" value="Unassembled WGS sequence"/>
</dbReference>
<feature type="non-terminal residue" evidence="2">
    <location>
        <position position="157"/>
    </location>
</feature>
<dbReference type="EMBL" id="SJOL01002760">
    <property type="protein sequence ID" value="TGZ73400.1"/>
    <property type="molecule type" value="Genomic_DNA"/>
</dbReference>
<dbReference type="OrthoDB" id="6277134at2759"/>
<evidence type="ECO:0000313" key="2">
    <source>
        <dbReference type="EMBL" id="TGZ73400.1"/>
    </source>
</evidence>
<accession>A0A4S2MA62</accession>